<dbReference type="RefSeq" id="WP_012419378.1">
    <property type="nucleotide sequence ID" value="NC_010655.1"/>
</dbReference>
<dbReference type="KEGG" id="amu:Amuc_0321"/>
<gene>
    <name evidence="2" type="ordered locus">Amuc_0321</name>
</gene>
<feature type="region of interest" description="Disordered" evidence="1">
    <location>
        <begin position="32"/>
        <end position="82"/>
    </location>
</feature>
<reference evidence="3" key="1">
    <citation type="journal article" date="2011" name="PLoS ONE">
        <title>The genome of Akkermansia muciniphila, a dedicated intestinal mucin degrader, and its use in exploring intestinal metagenomes.</title>
        <authorList>
            <person name="van Passel M.W."/>
            <person name="Kant R."/>
            <person name="Zoetendal E.G."/>
            <person name="Plugge C.M."/>
            <person name="Derrien M."/>
            <person name="Malfatti S.A."/>
            <person name="Chain P.S."/>
            <person name="Woyke T."/>
            <person name="Palva A."/>
            <person name="de Vos W.M."/>
            <person name="Smidt H."/>
        </authorList>
    </citation>
    <scope>NUCLEOTIDE SEQUENCE [LARGE SCALE GENOMIC DNA]</scope>
    <source>
        <strain evidence="3">ATCC BAA-835 / DSM 22959 / JCM 33894 / BCRC 81048 / CCUG 64013 / CIP 107961 / Muc</strain>
    </source>
</reference>
<dbReference type="AlphaFoldDB" id="B2UMV7"/>
<dbReference type="Proteomes" id="UP000001031">
    <property type="component" value="Chromosome"/>
</dbReference>
<evidence type="ECO:0000313" key="3">
    <source>
        <dbReference type="Proteomes" id="UP000001031"/>
    </source>
</evidence>
<evidence type="ECO:0000313" key="2">
    <source>
        <dbReference type="EMBL" id="ACD04163.1"/>
    </source>
</evidence>
<dbReference type="PaxDb" id="349741-Amuc_0321"/>
<dbReference type="EMBL" id="CP001071">
    <property type="protein sequence ID" value="ACD04163.1"/>
    <property type="molecule type" value="Genomic_DNA"/>
</dbReference>
<keyword evidence="3" id="KW-1185">Reference proteome</keyword>
<protein>
    <submittedName>
        <fullName evidence="2">Uncharacterized protein</fullName>
    </submittedName>
</protein>
<organism evidence="2 3">
    <name type="scientific">Akkermansia muciniphila (strain ATCC BAA-835 / DSM 22959 / JCM 33894 / BCRC 81048 / CCUG 64013 / CIP 107961 / Muc)</name>
    <dbReference type="NCBI Taxonomy" id="349741"/>
    <lineage>
        <taxon>Bacteria</taxon>
        <taxon>Pseudomonadati</taxon>
        <taxon>Verrucomicrobiota</taxon>
        <taxon>Verrucomicrobiia</taxon>
        <taxon>Verrucomicrobiales</taxon>
        <taxon>Akkermansiaceae</taxon>
        <taxon>Akkermansia</taxon>
    </lineage>
</organism>
<proteinExistence type="predicted"/>
<evidence type="ECO:0000256" key="1">
    <source>
        <dbReference type="SAM" id="MobiDB-lite"/>
    </source>
</evidence>
<dbReference type="HOGENOM" id="CLU_2299738_0_0_0"/>
<name>B2UMV7_AKKM8</name>
<sequence length="100" mass="11669">MDYDFDIDKWVPKSFKEEKKRMIEEEFTRCNGTPVYRPSPATPFFNHPKSPPPMKPKTTAKSNLKNRNRNGRPAFPESEKQSIVRGIICVQTGRKERELS</sequence>
<accession>B2UMV7</accession>